<dbReference type="Proteomes" id="UP001153709">
    <property type="component" value="Chromosome 8"/>
</dbReference>
<keyword evidence="5" id="KW-0325">Glycoprotein</keyword>
<dbReference type="GO" id="GO:0008239">
    <property type="term" value="F:dipeptidyl-peptidase activity"/>
    <property type="evidence" value="ECO:0007669"/>
    <property type="project" value="TreeGrafter"/>
</dbReference>
<comment type="similarity">
    <text evidence="1">Belongs to the peptidase S28 family.</text>
</comment>
<organism evidence="6 7">
    <name type="scientific">Diabrotica balteata</name>
    <name type="common">Banded cucumber beetle</name>
    <dbReference type="NCBI Taxonomy" id="107213"/>
    <lineage>
        <taxon>Eukaryota</taxon>
        <taxon>Metazoa</taxon>
        <taxon>Ecdysozoa</taxon>
        <taxon>Arthropoda</taxon>
        <taxon>Hexapoda</taxon>
        <taxon>Insecta</taxon>
        <taxon>Pterygota</taxon>
        <taxon>Neoptera</taxon>
        <taxon>Endopterygota</taxon>
        <taxon>Coleoptera</taxon>
        <taxon>Polyphaga</taxon>
        <taxon>Cucujiformia</taxon>
        <taxon>Chrysomeloidea</taxon>
        <taxon>Chrysomelidae</taxon>
        <taxon>Galerucinae</taxon>
        <taxon>Diabroticina</taxon>
        <taxon>Diabroticites</taxon>
        <taxon>Diabrotica</taxon>
    </lineage>
</organism>
<dbReference type="OrthoDB" id="1735038at2759"/>
<evidence type="ECO:0000256" key="2">
    <source>
        <dbReference type="ARBA" id="ARBA00022670"/>
    </source>
</evidence>
<evidence type="ECO:0000256" key="5">
    <source>
        <dbReference type="ARBA" id="ARBA00023180"/>
    </source>
</evidence>
<dbReference type="InterPro" id="IPR008758">
    <property type="entry name" value="Peptidase_S28"/>
</dbReference>
<dbReference type="PANTHER" id="PTHR11010">
    <property type="entry name" value="PROTEASE S28 PRO-X CARBOXYPEPTIDASE-RELATED"/>
    <property type="match status" value="1"/>
</dbReference>
<keyword evidence="3" id="KW-0732">Signal</keyword>
<gene>
    <name evidence="6" type="ORF">DIABBA_LOCUS12158</name>
</gene>
<sequence>MKKCVTILKQSIDQVEVLLHTAVGQKHLNELFNLCEDISENVHNSLDMNNFFMQLIGVFAKVVQYNENYRAGPKSTAPDWLCSILLDESIGPEINRLANIYKRVTNTTTNCSSYKYDKEISIIQNRTWESRGYFREFGYYQTHAKFPLSFFVQRCQDIFRSSYNDMFLDHAVNRTNVFYGGLDIEVSNVVFVHGSLDPWRLLGITKTLNEKAPVIIIEGAGHCANMHGPSEYDTPQLTAARVQIGELIEYFEDVEDSLRASNERCSTILKQSIDQVEVHLHTAVGQKRLNKLFNLCEDISENVNNSLDMNNFFIKLIEAFAIVIQYNENYLKITKSPAPDFLCRMLLDESMGPEINRLAFINLFFFGNKCLSYKYDEEISKFKNGSWDNPVALIGNISIIC</sequence>
<reference evidence="6" key="1">
    <citation type="submission" date="2022-01" db="EMBL/GenBank/DDBJ databases">
        <authorList>
            <person name="King R."/>
        </authorList>
    </citation>
    <scope>NUCLEOTIDE SEQUENCE</scope>
</reference>
<proteinExistence type="inferred from homology"/>
<dbReference type="Gene3D" id="1.20.120.980">
    <property type="entry name" value="Serine carboxypeptidase S28, SKS domain"/>
    <property type="match status" value="1"/>
</dbReference>
<evidence type="ECO:0000256" key="1">
    <source>
        <dbReference type="ARBA" id="ARBA00011079"/>
    </source>
</evidence>
<dbReference type="Gene3D" id="3.40.50.1820">
    <property type="entry name" value="alpha/beta hydrolase"/>
    <property type="match status" value="1"/>
</dbReference>
<evidence type="ECO:0000313" key="6">
    <source>
        <dbReference type="EMBL" id="CAG9839384.1"/>
    </source>
</evidence>
<name>A0A9N9XHA7_DIABA</name>
<dbReference type="PANTHER" id="PTHR11010:SF117">
    <property type="entry name" value="SERINE PROTEASE 16"/>
    <property type="match status" value="1"/>
</dbReference>
<evidence type="ECO:0000256" key="3">
    <source>
        <dbReference type="ARBA" id="ARBA00022729"/>
    </source>
</evidence>
<dbReference type="GO" id="GO:0070008">
    <property type="term" value="F:serine-type exopeptidase activity"/>
    <property type="evidence" value="ECO:0007669"/>
    <property type="project" value="InterPro"/>
</dbReference>
<protein>
    <recommendedName>
        <fullName evidence="8">Serine protease K12H4.7</fullName>
    </recommendedName>
</protein>
<evidence type="ECO:0008006" key="8">
    <source>
        <dbReference type="Google" id="ProtNLM"/>
    </source>
</evidence>
<accession>A0A9N9XHA7</accession>
<evidence type="ECO:0000313" key="7">
    <source>
        <dbReference type="Proteomes" id="UP001153709"/>
    </source>
</evidence>
<dbReference type="Pfam" id="PF05577">
    <property type="entry name" value="Peptidase_S28"/>
    <property type="match status" value="2"/>
</dbReference>
<keyword evidence="7" id="KW-1185">Reference proteome</keyword>
<keyword evidence="2" id="KW-0645">Protease</keyword>
<dbReference type="InterPro" id="IPR042269">
    <property type="entry name" value="Ser_carbopepase_S28_SKS"/>
</dbReference>
<dbReference type="InterPro" id="IPR029058">
    <property type="entry name" value="AB_hydrolase_fold"/>
</dbReference>
<keyword evidence="4" id="KW-0378">Hydrolase</keyword>
<dbReference type="EMBL" id="OU898283">
    <property type="protein sequence ID" value="CAG9839384.1"/>
    <property type="molecule type" value="Genomic_DNA"/>
</dbReference>
<dbReference type="AlphaFoldDB" id="A0A9N9XHA7"/>
<dbReference type="GO" id="GO:0006508">
    <property type="term" value="P:proteolysis"/>
    <property type="evidence" value="ECO:0007669"/>
    <property type="project" value="UniProtKB-KW"/>
</dbReference>
<evidence type="ECO:0000256" key="4">
    <source>
        <dbReference type="ARBA" id="ARBA00022801"/>
    </source>
</evidence>